<feature type="transmembrane region" description="Helical" evidence="6">
    <location>
        <begin position="455"/>
        <end position="476"/>
    </location>
</feature>
<keyword evidence="9" id="KW-1185">Reference proteome</keyword>
<reference evidence="8 9" key="1">
    <citation type="journal article" date="2019" name="Nat. Ecol. Evol.">
        <title>Megaphylogeny resolves global patterns of mushroom evolution.</title>
        <authorList>
            <person name="Varga T."/>
            <person name="Krizsan K."/>
            <person name="Foldi C."/>
            <person name="Dima B."/>
            <person name="Sanchez-Garcia M."/>
            <person name="Sanchez-Ramirez S."/>
            <person name="Szollosi G.J."/>
            <person name="Szarkandi J.G."/>
            <person name="Papp V."/>
            <person name="Albert L."/>
            <person name="Andreopoulos W."/>
            <person name="Angelini C."/>
            <person name="Antonin V."/>
            <person name="Barry K.W."/>
            <person name="Bougher N.L."/>
            <person name="Buchanan P."/>
            <person name="Buyck B."/>
            <person name="Bense V."/>
            <person name="Catcheside P."/>
            <person name="Chovatia M."/>
            <person name="Cooper J."/>
            <person name="Damon W."/>
            <person name="Desjardin D."/>
            <person name="Finy P."/>
            <person name="Geml J."/>
            <person name="Haridas S."/>
            <person name="Hughes K."/>
            <person name="Justo A."/>
            <person name="Karasinski D."/>
            <person name="Kautmanova I."/>
            <person name="Kiss B."/>
            <person name="Kocsube S."/>
            <person name="Kotiranta H."/>
            <person name="LaButti K.M."/>
            <person name="Lechner B.E."/>
            <person name="Liimatainen K."/>
            <person name="Lipzen A."/>
            <person name="Lukacs Z."/>
            <person name="Mihaltcheva S."/>
            <person name="Morgado L.N."/>
            <person name="Niskanen T."/>
            <person name="Noordeloos M.E."/>
            <person name="Ohm R.A."/>
            <person name="Ortiz-Santana B."/>
            <person name="Ovrebo C."/>
            <person name="Racz N."/>
            <person name="Riley R."/>
            <person name="Savchenko A."/>
            <person name="Shiryaev A."/>
            <person name="Soop K."/>
            <person name="Spirin V."/>
            <person name="Szebenyi C."/>
            <person name="Tomsovsky M."/>
            <person name="Tulloss R.E."/>
            <person name="Uehling J."/>
            <person name="Grigoriev I.V."/>
            <person name="Vagvolgyi C."/>
            <person name="Papp T."/>
            <person name="Martin F.M."/>
            <person name="Miettinen O."/>
            <person name="Hibbett D.S."/>
            <person name="Nagy L.G."/>
        </authorList>
    </citation>
    <scope>NUCLEOTIDE SEQUENCE [LARGE SCALE GENOMIC DNA]</scope>
    <source>
        <strain evidence="8 9">CBS 121175</strain>
    </source>
</reference>
<dbReference type="GO" id="GO:0016020">
    <property type="term" value="C:membrane"/>
    <property type="evidence" value="ECO:0007669"/>
    <property type="project" value="UniProtKB-SubCell"/>
</dbReference>
<feature type="transmembrane region" description="Helical" evidence="6">
    <location>
        <begin position="162"/>
        <end position="180"/>
    </location>
</feature>
<keyword evidence="3 6" id="KW-1133">Transmembrane helix</keyword>
<dbReference type="InterPro" id="IPR037185">
    <property type="entry name" value="EmrE-like"/>
</dbReference>
<feature type="region of interest" description="Disordered" evidence="5">
    <location>
        <begin position="219"/>
        <end position="249"/>
    </location>
</feature>
<feature type="transmembrane region" description="Helical" evidence="6">
    <location>
        <begin position="482"/>
        <end position="501"/>
    </location>
</feature>
<feature type="transmembrane region" description="Helical" evidence="6">
    <location>
        <begin position="37"/>
        <end position="57"/>
    </location>
</feature>
<dbReference type="InterPro" id="IPR004853">
    <property type="entry name" value="Sugar_P_trans_dom"/>
</dbReference>
<keyword evidence="4 6" id="KW-0472">Membrane</keyword>
<organism evidence="8 9">
    <name type="scientific">Coprinopsis marcescibilis</name>
    <name type="common">Agaric fungus</name>
    <name type="synonym">Psathyrella marcescibilis</name>
    <dbReference type="NCBI Taxonomy" id="230819"/>
    <lineage>
        <taxon>Eukaryota</taxon>
        <taxon>Fungi</taxon>
        <taxon>Dikarya</taxon>
        <taxon>Basidiomycota</taxon>
        <taxon>Agaricomycotina</taxon>
        <taxon>Agaricomycetes</taxon>
        <taxon>Agaricomycetidae</taxon>
        <taxon>Agaricales</taxon>
        <taxon>Agaricineae</taxon>
        <taxon>Psathyrellaceae</taxon>
        <taxon>Coprinopsis</taxon>
    </lineage>
</organism>
<evidence type="ECO:0000256" key="1">
    <source>
        <dbReference type="ARBA" id="ARBA00004141"/>
    </source>
</evidence>
<evidence type="ECO:0000259" key="7">
    <source>
        <dbReference type="Pfam" id="PF03151"/>
    </source>
</evidence>
<name>A0A5C3L9I7_COPMA</name>
<gene>
    <name evidence="8" type="ORF">FA15DRAFT_663967</name>
</gene>
<dbReference type="Pfam" id="PF03151">
    <property type="entry name" value="TPT"/>
    <property type="match status" value="2"/>
</dbReference>
<dbReference type="AlphaFoldDB" id="A0A5C3L9I7"/>
<proteinExistence type="predicted"/>
<feature type="transmembrane region" description="Helical" evidence="6">
    <location>
        <begin position="107"/>
        <end position="126"/>
    </location>
</feature>
<dbReference type="InterPro" id="IPR050186">
    <property type="entry name" value="TPT_transporter"/>
</dbReference>
<protein>
    <submittedName>
        <fullName evidence="8">TPT-domain-containing protein</fullName>
    </submittedName>
</protein>
<feature type="transmembrane region" description="Helical" evidence="6">
    <location>
        <begin position="429"/>
        <end position="448"/>
    </location>
</feature>
<keyword evidence="2 6" id="KW-0812">Transmembrane</keyword>
<evidence type="ECO:0000256" key="4">
    <source>
        <dbReference type="ARBA" id="ARBA00023136"/>
    </source>
</evidence>
<evidence type="ECO:0000256" key="2">
    <source>
        <dbReference type="ARBA" id="ARBA00022692"/>
    </source>
</evidence>
<feature type="transmembrane region" description="Helical" evidence="6">
    <location>
        <begin position="138"/>
        <end position="155"/>
    </location>
</feature>
<feature type="transmembrane region" description="Helical" evidence="6">
    <location>
        <begin position="7"/>
        <end position="25"/>
    </location>
</feature>
<dbReference type="OrthoDB" id="10261634at2759"/>
<sequence length="511" mass="55596">MVSWSTSVPVWLALYFVLNLSLTLYNKVMLNHFPFPYTLTALHALCGSIGTFLLLHWSATVTKLRARLNPILQRRHSKRHNRILTSPTSTMSEPSIPAVPSLRGKEVLVLFLFSILYSVNIVVSNASLRLVTVPFHQVVRASTPLFTVALSAVLLGKYCSRAKLLTLIPVIAGVGFATYGDYYFTPQGFILTLLGTVLAAIKTITTNLLQQKSSSATATVNSSGSKLPARASNGRQNAEVNGTNGTSTATEKLEFVPERWNEAIQVTYKSDYETDSPHLQSGPLLQASEIDEDLEPISQNPPIKKTGISGLVDGLLPFTRRHTRLHSVSPMSMDGSALPVPWTRLRTRIAPILARLELPKLTLTPLQLLYLLSPIAFVQTTLLAHFSGELERVNVHLSQAASEYARKQAGSAADGVWMGFWGLGGAPRLWLLLNGVLAFLLNVVSFSANRKVGALAMTVAANVKQVLAVLCSVTLFNLNVTPMNGLGIFLTILGGAWYAAVELREKGKAAK</sequence>
<accession>A0A5C3L9I7</accession>
<evidence type="ECO:0000313" key="9">
    <source>
        <dbReference type="Proteomes" id="UP000307440"/>
    </source>
</evidence>
<dbReference type="Proteomes" id="UP000307440">
    <property type="component" value="Unassembled WGS sequence"/>
</dbReference>
<evidence type="ECO:0000256" key="5">
    <source>
        <dbReference type="SAM" id="MobiDB-lite"/>
    </source>
</evidence>
<dbReference type="PANTHER" id="PTHR11132">
    <property type="entry name" value="SOLUTE CARRIER FAMILY 35"/>
    <property type="match status" value="1"/>
</dbReference>
<evidence type="ECO:0000256" key="3">
    <source>
        <dbReference type="ARBA" id="ARBA00022989"/>
    </source>
</evidence>
<evidence type="ECO:0000256" key="6">
    <source>
        <dbReference type="SAM" id="Phobius"/>
    </source>
</evidence>
<feature type="domain" description="Sugar phosphate transporter" evidence="7">
    <location>
        <begin position="10"/>
        <end position="212"/>
    </location>
</feature>
<evidence type="ECO:0000313" key="8">
    <source>
        <dbReference type="EMBL" id="TFK29428.1"/>
    </source>
</evidence>
<dbReference type="SUPFAM" id="SSF103481">
    <property type="entry name" value="Multidrug resistance efflux transporter EmrE"/>
    <property type="match status" value="1"/>
</dbReference>
<feature type="compositionally biased region" description="Polar residues" evidence="5">
    <location>
        <begin position="233"/>
        <end position="249"/>
    </location>
</feature>
<comment type="subcellular location">
    <subcellularLocation>
        <location evidence="1">Membrane</location>
        <topology evidence="1">Multi-pass membrane protein</topology>
    </subcellularLocation>
</comment>
<feature type="domain" description="Sugar phosphate transporter" evidence="7">
    <location>
        <begin position="429"/>
        <end position="498"/>
    </location>
</feature>
<dbReference type="EMBL" id="ML210149">
    <property type="protein sequence ID" value="TFK29428.1"/>
    <property type="molecule type" value="Genomic_DNA"/>
</dbReference>